<sequence length="846" mass="97322">MSSAISPHLVKFTKQILSLVPYASNDRLEYLVQKLLPEEGTGQHLAVKNEIKKLAQQATKSIDLRLFFSDCEMVKHNKISHYLDSAGKVFFEQKLVAYQNIYTIAIYHEVIENAQERVAKKAINKNNNTHENSHSSKNATFKIDKTEPKPLVNKNRIIHEIKSLNSSCKVFLNPIMGMTSKGKKAVGITASIEKMNNRKVIIRTLNKIEHIKSNKVYLWLYDHHKEIDFDKELELGFEIIDSQSSSVNNNFEYLLKFSLPLTDKQMRVLFFHYLMQKKRAIIGPTDLFIKPLFDSITSKGYEQLYLNKTHDIPLLCYKNNNTWQVKVAMKTSGNDNLWSFFSDRQQNFHLPVLLGHKDIQHALNKQNTVAKYAFILKSSYKETFSYALIWYDEFVNDKSVKAVFNRYFKNGLFRVIKISSSFINAKEDAYVPSALPCHVHPKMAVLNRATPKAAVEVINNCDHMVTVSDITSLYETIYQPIQGNLTEFDRLLPKRYQLSAIDELAEIEIVTAENDELRSEDRFVLSFKMAITRSNNVLVNIPGETQNISIQGLLVNLAQETKFRAGEEIEIELTVPFTEQERRLKKQKYIVLGYDGHGAVRLLMNAIESKHQACRAIRKYLYQHIDNIEACGKQGSRIYGLQKAMRNIYAHNHFSIPFYLKATKHQQYINAASFSGNSALKNLIYKNESSEDIILNLLSNKKFRESCLSIIAALAYQNLPARAFYILVLPKDKDQNEKEEYSFWYRDLAVLKKSSQLQVYTNKLSNLGQPAILKIELKRSNKTQNMHYRDEISYLKSLDKNLAHDLEVQLENTIGIGEVTDLTDIAIEMISNANLTTPTLKKLSYV</sequence>
<dbReference type="EMBL" id="BDQM01000011">
    <property type="protein sequence ID" value="GAW96099.1"/>
    <property type="molecule type" value="Genomic_DNA"/>
</dbReference>
<organism evidence="1 2">
    <name type="scientific">Colwellia marinimaniae</name>
    <dbReference type="NCBI Taxonomy" id="1513592"/>
    <lineage>
        <taxon>Bacteria</taxon>
        <taxon>Pseudomonadati</taxon>
        <taxon>Pseudomonadota</taxon>
        <taxon>Gammaproteobacteria</taxon>
        <taxon>Alteromonadales</taxon>
        <taxon>Colwelliaceae</taxon>
        <taxon>Colwellia</taxon>
    </lineage>
</organism>
<comment type="caution">
    <text evidence="1">The sequence shown here is derived from an EMBL/GenBank/DDBJ whole genome shotgun (WGS) entry which is preliminary data.</text>
</comment>
<gene>
    <name evidence="1" type="ORF">MTCD1_01709</name>
</gene>
<accession>A0ABQ0MUS4</accession>
<name>A0ABQ0MUS4_9GAMM</name>
<dbReference type="RefSeq" id="WP_057180115.1">
    <property type="nucleotide sequence ID" value="NZ_BDQM01000011.1"/>
</dbReference>
<evidence type="ECO:0000313" key="2">
    <source>
        <dbReference type="Proteomes" id="UP000197068"/>
    </source>
</evidence>
<evidence type="ECO:0000313" key="1">
    <source>
        <dbReference type="EMBL" id="GAW96099.1"/>
    </source>
</evidence>
<evidence type="ECO:0008006" key="3">
    <source>
        <dbReference type="Google" id="ProtNLM"/>
    </source>
</evidence>
<dbReference type="Proteomes" id="UP000197068">
    <property type="component" value="Unassembled WGS sequence"/>
</dbReference>
<reference evidence="1 2" key="1">
    <citation type="submission" date="2017-06" db="EMBL/GenBank/DDBJ databases">
        <title>Whole Genome Sequences of Colwellia marinimaniae MTCD1.</title>
        <authorList>
            <person name="Kusumoto H."/>
            <person name="Inoue M."/>
            <person name="Tanikawa K."/>
            <person name="Maeji H."/>
            <person name="Cameron J.H."/>
            <person name="Bartlett D.H."/>
        </authorList>
    </citation>
    <scope>NUCLEOTIDE SEQUENCE [LARGE SCALE GENOMIC DNA]</scope>
    <source>
        <strain evidence="1 2">MTCD1</strain>
    </source>
</reference>
<keyword evidence="2" id="KW-1185">Reference proteome</keyword>
<proteinExistence type="predicted"/>
<protein>
    <recommendedName>
        <fullName evidence="3">PilZ domain-containing protein</fullName>
    </recommendedName>
</protein>